<proteinExistence type="predicted"/>
<organism evidence="1">
    <name type="scientific">marine sediment metagenome</name>
    <dbReference type="NCBI Taxonomy" id="412755"/>
    <lineage>
        <taxon>unclassified sequences</taxon>
        <taxon>metagenomes</taxon>
        <taxon>ecological metagenomes</taxon>
    </lineage>
</organism>
<comment type="caution">
    <text evidence="1">The sequence shown here is derived from an EMBL/GenBank/DDBJ whole genome shotgun (WGS) entry which is preliminary data.</text>
</comment>
<name>X0Y0N3_9ZZZZ</name>
<gene>
    <name evidence="1" type="ORF">S01H1_84433</name>
</gene>
<sequence length="68" mass="7650">GNETEIITSMGPECKEYFQLAVDMIVDGHCDLVDMVTPRMPWDRAVEAFEMYADPAKAKDSLKLTLVL</sequence>
<accession>X0Y0N3</accession>
<protein>
    <recommendedName>
        <fullName evidence="2">Alcohol dehydrogenase-like C-terminal domain-containing protein</fullName>
    </recommendedName>
</protein>
<dbReference type="AlphaFoldDB" id="X0Y0N3"/>
<reference evidence="1" key="1">
    <citation type="journal article" date="2014" name="Front. Microbiol.">
        <title>High frequency of phylogenetically diverse reductive dehalogenase-homologous genes in deep subseafloor sedimentary metagenomes.</title>
        <authorList>
            <person name="Kawai M."/>
            <person name="Futagami T."/>
            <person name="Toyoda A."/>
            <person name="Takaki Y."/>
            <person name="Nishi S."/>
            <person name="Hori S."/>
            <person name="Arai W."/>
            <person name="Tsubouchi T."/>
            <person name="Morono Y."/>
            <person name="Uchiyama I."/>
            <person name="Ito T."/>
            <person name="Fujiyama A."/>
            <person name="Inagaki F."/>
            <person name="Takami H."/>
        </authorList>
    </citation>
    <scope>NUCLEOTIDE SEQUENCE</scope>
    <source>
        <strain evidence="1">Expedition CK06-06</strain>
    </source>
</reference>
<evidence type="ECO:0008006" key="2">
    <source>
        <dbReference type="Google" id="ProtNLM"/>
    </source>
</evidence>
<evidence type="ECO:0000313" key="1">
    <source>
        <dbReference type="EMBL" id="GAG42343.1"/>
    </source>
</evidence>
<dbReference type="EMBL" id="BARS01057641">
    <property type="protein sequence ID" value="GAG42343.1"/>
    <property type="molecule type" value="Genomic_DNA"/>
</dbReference>
<feature type="non-terminal residue" evidence="1">
    <location>
        <position position="1"/>
    </location>
</feature>